<dbReference type="InterPro" id="IPR032710">
    <property type="entry name" value="NTF2-like_dom_sf"/>
</dbReference>
<dbReference type="SUPFAM" id="SSF54427">
    <property type="entry name" value="NTF2-like"/>
    <property type="match status" value="1"/>
</dbReference>
<dbReference type="Proteomes" id="UP000637980">
    <property type="component" value="Unassembled WGS sequence"/>
</dbReference>
<gene>
    <name evidence="2" type="ORF">GCM10007094_43140</name>
</gene>
<protein>
    <recommendedName>
        <fullName evidence="1">DUF4440 domain-containing protein</fullName>
    </recommendedName>
</protein>
<dbReference type="Pfam" id="PF14534">
    <property type="entry name" value="DUF4440"/>
    <property type="match status" value="1"/>
</dbReference>
<dbReference type="EMBL" id="BMXE01000012">
    <property type="protein sequence ID" value="GHB49285.1"/>
    <property type="molecule type" value="Genomic_DNA"/>
</dbReference>
<evidence type="ECO:0000259" key="1">
    <source>
        <dbReference type="Pfam" id="PF14534"/>
    </source>
</evidence>
<name>A0ABQ3ERJ6_9HYPH</name>
<sequence>MYNSKSFEVLEYELLDPAIRGSRQELEQLLHPDFIEIGASGRVYDRLEIVEALLVDADDYPPRTIADFQLRKLSENLVQVFYRIIENDTRRTSIWKLGSGQWSMIYHQGTRKEA</sequence>
<evidence type="ECO:0000313" key="3">
    <source>
        <dbReference type="Proteomes" id="UP000637980"/>
    </source>
</evidence>
<accession>A0ABQ3ERJ6</accession>
<proteinExistence type="predicted"/>
<dbReference type="InterPro" id="IPR027843">
    <property type="entry name" value="DUF4440"/>
</dbReference>
<dbReference type="RefSeq" id="WP_189438881.1">
    <property type="nucleotide sequence ID" value="NZ_BMXE01000012.1"/>
</dbReference>
<keyword evidence="3" id="KW-1185">Reference proteome</keyword>
<feature type="domain" description="DUF4440" evidence="1">
    <location>
        <begin position="10"/>
        <end position="104"/>
    </location>
</feature>
<dbReference type="Gene3D" id="3.10.450.50">
    <property type="match status" value="1"/>
</dbReference>
<organism evidence="2 3">
    <name type="scientific">Pseudovibrio japonicus</name>
    <dbReference type="NCBI Taxonomy" id="366534"/>
    <lineage>
        <taxon>Bacteria</taxon>
        <taxon>Pseudomonadati</taxon>
        <taxon>Pseudomonadota</taxon>
        <taxon>Alphaproteobacteria</taxon>
        <taxon>Hyphomicrobiales</taxon>
        <taxon>Stappiaceae</taxon>
        <taxon>Pseudovibrio</taxon>
    </lineage>
</organism>
<evidence type="ECO:0000313" key="2">
    <source>
        <dbReference type="EMBL" id="GHB49285.1"/>
    </source>
</evidence>
<comment type="caution">
    <text evidence="2">The sequence shown here is derived from an EMBL/GenBank/DDBJ whole genome shotgun (WGS) entry which is preliminary data.</text>
</comment>
<reference evidence="3" key="1">
    <citation type="journal article" date="2019" name="Int. J. Syst. Evol. Microbiol.">
        <title>The Global Catalogue of Microorganisms (GCM) 10K type strain sequencing project: providing services to taxonomists for standard genome sequencing and annotation.</title>
        <authorList>
            <consortium name="The Broad Institute Genomics Platform"/>
            <consortium name="The Broad Institute Genome Sequencing Center for Infectious Disease"/>
            <person name="Wu L."/>
            <person name="Ma J."/>
        </authorList>
    </citation>
    <scope>NUCLEOTIDE SEQUENCE [LARGE SCALE GENOMIC DNA]</scope>
    <source>
        <strain evidence="3">KCTC 12861</strain>
    </source>
</reference>